<dbReference type="OrthoDB" id="10477180at2759"/>
<reference evidence="2" key="2">
    <citation type="submission" date="2015-01" db="EMBL/GenBank/DDBJ databases">
        <title>Evolutionary Origins and Diversification of the Mycorrhizal Mutualists.</title>
        <authorList>
            <consortium name="DOE Joint Genome Institute"/>
            <consortium name="Mycorrhizal Genomics Consortium"/>
            <person name="Kohler A."/>
            <person name="Kuo A."/>
            <person name="Nagy L.G."/>
            <person name="Floudas D."/>
            <person name="Copeland A."/>
            <person name="Barry K.W."/>
            <person name="Cichocki N."/>
            <person name="Veneault-Fourrey C."/>
            <person name="LaButti K."/>
            <person name="Lindquist E.A."/>
            <person name="Lipzen A."/>
            <person name="Lundell T."/>
            <person name="Morin E."/>
            <person name="Murat C."/>
            <person name="Riley R."/>
            <person name="Ohm R."/>
            <person name="Sun H."/>
            <person name="Tunlid A."/>
            <person name="Henrissat B."/>
            <person name="Grigoriev I.V."/>
            <person name="Hibbett D.S."/>
            <person name="Martin F."/>
        </authorList>
    </citation>
    <scope>NUCLEOTIDE SEQUENCE [LARGE SCALE GENOMIC DNA]</scope>
    <source>
        <strain evidence="2">Marx 270</strain>
    </source>
</reference>
<sequence>MLGEYNQDALTASALDSGGKTPMKSLWREYEKQRWRRRGNAVCIYGRRTVFASQRATSPSVNGRSTEARALKIILLMFSWKTTWSHVNDYGMKSDRCPIRGSCNFLYQRVCHLAIGWSRPQREGEDLILVEVRGG</sequence>
<dbReference type="InParanoid" id="A0A0C3PAS7"/>
<dbReference type="Proteomes" id="UP000054217">
    <property type="component" value="Unassembled WGS sequence"/>
</dbReference>
<dbReference type="HOGENOM" id="CLU_1886593_0_0_1"/>
<protein>
    <submittedName>
        <fullName evidence="1">Uncharacterized protein</fullName>
    </submittedName>
</protein>
<name>A0A0C3PAS7_PISTI</name>
<accession>A0A0C3PAS7</accession>
<evidence type="ECO:0000313" key="2">
    <source>
        <dbReference type="Proteomes" id="UP000054217"/>
    </source>
</evidence>
<evidence type="ECO:0000313" key="1">
    <source>
        <dbReference type="EMBL" id="KIO05026.1"/>
    </source>
</evidence>
<gene>
    <name evidence="1" type="ORF">M404DRAFT_1000115</name>
</gene>
<proteinExistence type="predicted"/>
<reference evidence="1 2" key="1">
    <citation type="submission" date="2014-04" db="EMBL/GenBank/DDBJ databases">
        <authorList>
            <consortium name="DOE Joint Genome Institute"/>
            <person name="Kuo A."/>
            <person name="Kohler A."/>
            <person name="Costa M.D."/>
            <person name="Nagy L.G."/>
            <person name="Floudas D."/>
            <person name="Copeland A."/>
            <person name="Barry K.W."/>
            <person name="Cichocki N."/>
            <person name="Veneault-Fourrey C."/>
            <person name="LaButti K."/>
            <person name="Lindquist E.A."/>
            <person name="Lipzen A."/>
            <person name="Lundell T."/>
            <person name="Morin E."/>
            <person name="Murat C."/>
            <person name="Sun H."/>
            <person name="Tunlid A."/>
            <person name="Henrissat B."/>
            <person name="Grigoriev I.V."/>
            <person name="Hibbett D.S."/>
            <person name="Martin F."/>
            <person name="Nordberg H.P."/>
            <person name="Cantor M.N."/>
            <person name="Hua S.X."/>
        </authorList>
    </citation>
    <scope>NUCLEOTIDE SEQUENCE [LARGE SCALE GENOMIC DNA]</scope>
    <source>
        <strain evidence="1 2">Marx 270</strain>
    </source>
</reference>
<keyword evidence="2" id="KW-1185">Reference proteome</keyword>
<organism evidence="1 2">
    <name type="scientific">Pisolithus tinctorius Marx 270</name>
    <dbReference type="NCBI Taxonomy" id="870435"/>
    <lineage>
        <taxon>Eukaryota</taxon>
        <taxon>Fungi</taxon>
        <taxon>Dikarya</taxon>
        <taxon>Basidiomycota</taxon>
        <taxon>Agaricomycotina</taxon>
        <taxon>Agaricomycetes</taxon>
        <taxon>Agaricomycetidae</taxon>
        <taxon>Boletales</taxon>
        <taxon>Sclerodermatineae</taxon>
        <taxon>Pisolithaceae</taxon>
        <taxon>Pisolithus</taxon>
    </lineage>
</organism>
<dbReference type="EMBL" id="KN831968">
    <property type="protein sequence ID" value="KIO05026.1"/>
    <property type="molecule type" value="Genomic_DNA"/>
</dbReference>
<dbReference type="AlphaFoldDB" id="A0A0C3PAS7"/>